<feature type="transmembrane region" description="Helical" evidence="1">
    <location>
        <begin position="421"/>
        <end position="445"/>
    </location>
</feature>
<evidence type="ECO:0000313" key="3">
    <source>
        <dbReference type="Proteomes" id="UP000028547"/>
    </source>
</evidence>
<feature type="transmembrane region" description="Helical" evidence="1">
    <location>
        <begin position="465"/>
        <end position="482"/>
    </location>
</feature>
<feature type="transmembrane region" description="Helical" evidence="1">
    <location>
        <begin position="176"/>
        <end position="198"/>
    </location>
</feature>
<evidence type="ECO:0000313" key="2">
    <source>
        <dbReference type="EMBL" id="KFA94119.1"/>
    </source>
</evidence>
<accession>A0A084T084</accession>
<feature type="transmembrane region" description="Helical" evidence="1">
    <location>
        <begin position="376"/>
        <end position="395"/>
    </location>
</feature>
<sequence length="1204" mass="133760">MKFLAIFRFELAYQGRRAWPWLFFAVLLVFDFLMTRDASLSEALYEDFFLNSSFAIAKTTVFGSLIWLLVAAPVAGDAAARDVAAGMHPLIYTVPVSKAEYLGGRFLAALVLNSLILLAVPVGILLAVYAPGVDAEAIGPFRPAAYLTAYAFIALPNAFVATALQFSLATWSGRATASYLGSLLLFFMAFFVASVVLFKRGLGTLLDPIGIRFIVEDLSHSWTTNEKSWRLLALKGTVLTNRLLWLGMALGALAITSLRFRFAHRTERRRWRRGMRRRDAHSPMSEDIGVTASAPISVPRVPRTFGFAFHVHQTLAIAWMSFRTIATSWAGLALLVGIPMLTVPVVLDQMVSIGAPLVPTTARVLSELTAPLSAELSHWVIIPLLIVFFAGELVWRERDAGLGEITGALPGSEWAPLLGKFLGLGLVLAVFMALLTTAGMLAQVIRGYQDFELGLYLKVLLGLQLPEYLLFALLALVVHVLVDQKYVGHLVAIMAFVFIAVLAAVLGIEHNLLVYGAGPGWTYTEMRGFGPFLGPWLWFKLYWAAWALLLAVVARLLWVRGKERVLGVRLRLARHRFMRPTAWVAGAAAVLILMLGGFIFYNTNVLNPYLSGSDITERRAEYERRYRRYESIPQPQLTGTHLRVEIYPERRAVEIRGSYRLVNGSALPIDSIHVATAMSGVETRAVTFDRTATLAVDDADHGHRLYAFERPLEPGDTLRLDFEVHVEQRGFGNRGVDPSVVANGTSFTHGAWFPSVGYQRHRELVSASDRRAHGLEPRPVIASLSDVEAREPASRGGGSAFEAVVGTDEDQVAVAPGALRRAWTEGGRRYFHYSSDAPIGSEWAFFSADYAVHEGQWKDVAIRIFHHPEHTAHLDRVMRSVRASLGYYTEQFGPYPYRHLSIVEHPGRLGTGLHAEPSMLTHGEGFPFWSPEDEERSLDFPSAVVAHEMAHQWTLPYALVEGAPFLSEGLAWYSAMQAVKASRGEEQLRRLLAFMRQPHPYPPIRRGEPLLRALDPYLAYRRGPFAMYALSEYVGSEQVNLALRRLIEKHDAAGAPRATTLDLYRELRAVTPDSLKPLLHDLFEVNTIWEFKTERAMAEQLGAGTWQVTLDVRARKVVYDSTGVETEVPMDEDVPIGVFGPAGEGAGGLSAPLDVRLHRIRSGEQTITVTVPREPVLAGIDPYHLLDWEERADDDNIEAVKARR</sequence>
<dbReference type="InterPro" id="IPR027268">
    <property type="entry name" value="Peptidase_M4/M1_CTD_sf"/>
</dbReference>
<dbReference type="SUPFAM" id="SSF55486">
    <property type="entry name" value="Metalloproteases ('zincins'), catalytic domain"/>
    <property type="match status" value="1"/>
</dbReference>
<feature type="transmembrane region" description="Helical" evidence="1">
    <location>
        <begin position="144"/>
        <end position="164"/>
    </location>
</feature>
<keyword evidence="1" id="KW-0812">Transmembrane</keyword>
<feature type="transmembrane region" description="Helical" evidence="1">
    <location>
        <begin position="106"/>
        <end position="132"/>
    </location>
</feature>
<reference evidence="2 3" key="1">
    <citation type="submission" date="2014-07" db="EMBL/GenBank/DDBJ databases">
        <title>Draft Genome Sequence of Gephyronic Acid Producer, Cystobacter violaceus Strain Cb vi76.</title>
        <authorList>
            <person name="Stevens D.C."/>
            <person name="Young J."/>
            <person name="Carmichael R."/>
            <person name="Tan J."/>
            <person name="Taylor R.E."/>
        </authorList>
    </citation>
    <scope>NUCLEOTIDE SEQUENCE [LARGE SCALE GENOMIC DNA]</scope>
    <source>
        <strain evidence="2 3">Cb vi76</strain>
    </source>
</reference>
<feature type="transmembrane region" description="Helical" evidence="1">
    <location>
        <begin position="541"/>
        <end position="559"/>
    </location>
</feature>
<dbReference type="RefSeq" id="WP_043390296.1">
    <property type="nucleotide sequence ID" value="NZ_JPMI01000026.1"/>
</dbReference>
<feature type="transmembrane region" description="Helical" evidence="1">
    <location>
        <begin position="243"/>
        <end position="262"/>
    </location>
</feature>
<keyword evidence="1" id="KW-0472">Membrane</keyword>
<gene>
    <name evidence="2" type="ORF">Q664_04945</name>
</gene>
<feature type="transmembrane region" description="Helical" evidence="1">
    <location>
        <begin position="18"/>
        <end position="35"/>
    </location>
</feature>
<dbReference type="AlphaFoldDB" id="A0A084T084"/>
<organism evidence="2 3">
    <name type="scientific">Archangium violaceum Cb vi76</name>
    <dbReference type="NCBI Taxonomy" id="1406225"/>
    <lineage>
        <taxon>Bacteria</taxon>
        <taxon>Pseudomonadati</taxon>
        <taxon>Myxococcota</taxon>
        <taxon>Myxococcia</taxon>
        <taxon>Myxococcales</taxon>
        <taxon>Cystobacterineae</taxon>
        <taxon>Archangiaceae</taxon>
        <taxon>Archangium</taxon>
    </lineage>
</organism>
<dbReference type="EMBL" id="JPMI01000026">
    <property type="protein sequence ID" value="KFA94119.1"/>
    <property type="molecule type" value="Genomic_DNA"/>
</dbReference>
<name>A0A084T084_9BACT</name>
<evidence type="ECO:0000256" key="1">
    <source>
        <dbReference type="SAM" id="Phobius"/>
    </source>
</evidence>
<comment type="caution">
    <text evidence="2">The sequence shown here is derived from an EMBL/GenBank/DDBJ whole genome shotgun (WGS) entry which is preliminary data.</text>
</comment>
<feature type="transmembrane region" description="Helical" evidence="1">
    <location>
        <begin position="580"/>
        <end position="601"/>
    </location>
</feature>
<keyword evidence="1" id="KW-1133">Transmembrane helix</keyword>
<dbReference type="Gene3D" id="1.10.390.10">
    <property type="entry name" value="Neutral Protease Domain 2"/>
    <property type="match status" value="1"/>
</dbReference>
<dbReference type="Proteomes" id="UP000028547">
    <property type="component" value="Unassembled WGS sequence"/>
</dbReference>
<proteinExistence type="predicted"/>
<feature type="transmembrane region" description="Helical" evidence="1">
    <location>
        <begin position="329"/>
        <end position="347"/>
    </location>
</feature>
<feature type="transmembrane region" description="Helical" evidence="1">
    <location>
        <begin position="55"/>
        <end position="75"/>
    </location>
</feature>
<protein>
    <submittedName>
        <fullName evidence="2">Putative membrane protein</fullName>
    </submittedName>
</protein>
<feature type="transmembrane region" description="Helical" evidence="1">
    <location>
        <begin position="489"/>
        <end position="508"/>
    </location>
</feature>